<dbReference type="EMBL" id="JAGEUA010000003">
    <property type="protein sequence ID" value="KAL0993415.1"/>
    <property type="molecule type" value="Genomic_DNA"/>
</dbReference>
<feature type="domain" description="DUF7605" evidence="3">
    <location>
        <begin position="538"/>
        <end position="686"/>
    </location>
</feature>
<evidence type="ECO:0000313" key="5">
    <source>
        <dbReference type="Proteomes" id="UP001557470"/>
    </source>
</evidence>
<dbReference type="InterPro" id="IPR027417">
    <property type="entry name" value="P-loop_NTPase"/>
</dbReference>
<organism evidence="4 5">
    <name type="scientific">Umbra pygmaea</name>
    <name type="common">Eastern mudminnow</name>
    <dbReference type="NCBI Taxonomy" id="75934"/>
    <lineage>
        <taxon>Eukaryota</taxon>
        <taxon>Metazoa</taxon>
        <taxon>Chordata</taxon>
        <taxon>Craniata</taxon>
        <taxon>Vertebrata</taxon>
        <taxon>Euteleostomi</taxon>
        <taxon>Actinopterygii</taxon>
        <taxon>Neopterygii</taxon>
        <taxon>Teleostei</taxon>
        <taxon>Protacanthopterygii</taxon>
        <taxon>Esociformes</taxon>
        <taxon>Umbridae</taxon>
        <taxon>Umbra</taxon>
    </lineage>
</organism>
<dbReference type="Pfam" id="PF00350">
    <property type="entry name" value="Dynamin_N"/>
    <property type="match status" value="1"/>
</dbReference>
<comment type="caution">
    <text evidence="4">The sequence shown here is derived from an EMBL/GenBank/DDBJ whole genome shotgun (WGS) entry which is preliminary data.</text>
</comment>
<dbReference type="InterPro" id="IPR053082">
    <property type="entry name" value="Nuclear_GTPase_SLIP-GC"/>
</dbReference>
<dbReference type="PANTHER" id="PTHR47308:SF1">
    <property type="entry name" value="NUCLEAR GTPASE SLIP-GC"/>
    <property type="match status" value="1"/>
</dbReference>
<dbReference type="Proteomes" id="UP001557470">
    <property type="component" value="Unassembled WGS sequence"/>
</dbReference>
<feature type="domain" description="Dynamin N-terminal" evidence="2">
    <location>
        <begin position="125"/>
        <end position="335"/>
    </location>
</feature>
<evidence type="ECO:0000259" key="2">
    <source>
        <dbReference type="Pfam" id="PF00350"/>
    </source>
</evidence>
<gene>
    <name evidence="4" type="ORF">UPYG_G00107510</name>
</gene>
<dbReference type="Pfam" id="PF24564">
    <property type="entry name" value="DUF7605"/>
    <property type="match status" value="1"/>
</dbReference>
<dbReference type="AlphaFoldDB" id="A0ABD0XHU2"/>
<dbReference type="SUPFAM" id="SSF52540">
    <property type="entry name" value="P-loop containing nucleoside triphosphate hydrolases"/>
    <property type="match status" value="1"/>
</dbReference>
<evidence type="ECO:0000256" key="1">
    <source>
        <dbReference type="SAM" id="MobiDB-lite"/>
    </source>
</evidence>
<accession>A0ABD0XHU2</accession>
<feature type="compositionally biased region" description="Low complexity" evidence="1">
    <location>
        <begin position="16"/>
        <end position="25"/>
    </location>
</feature>
<sequence>MPSTSMEPLFPGPTDAASSSAALSAHPHTHEPVLSVHPNTHEPALLSTEGGGKRILEEDDANNLTKKQKCFTAPELTASLESKKTTVKEIMQSARSKIDDMPKTELTDYLRKKIDMLENKGKVIVGVFGRTGAGKSSLINAILDEPILLPSGCQGSCTSAMIQVEANTTDEQYIAEIEFITLEELRNDLFPHHHSLESEDAEKKQDIKDKRIALFGSNDSGIEELFDQLFLEIPEFRNQCKKLMHCDTAEELSENLNSFTRSDTSATTRRYWPIVKCVTIKVPNSKDLLEHVVLVDLPGSGDCNKSKNEMWKSFLGKCSAVWIVSDIARATSEKNTWDILDSTVTLFGPGGECRSISFICTMTDRLDDNKKGDARTKILTRNEISKENVNKMFNTKEDVKKHFSCGEDFFQVFTVSSNEYKIPTKLGKDDTEIPRLQEFLRNLNDHHRRTSDYISGAHGILSLIQGAKNSDMTNSKKELCKVLEHRLKKELKVLDKFMEKIHVKFDQRLSEGVNKSDEIWEELINEVLNPKDTSGSGFHKTLKALCENDGIYQQKGKMKEININESLASTMRRCTENEFTHFFPNDNGGPIRAQIQNCTLDTNSLEREHNNVVLQLIFLKTEEKKLKEKLIDDLLEIKKQIYVSPSNSIKDSMHNSYAKAAAHTGEGSMNKMKEELRQQVKNGKIFQKAKDAMLQRLTDLKKHVVRELQCELQELIKISLKTPNITFLPDITEDYNKIKKLMSEFSNLPNVS</sequence>
<proteinExistence type="predicted"/>
<protein>
    <recommendedName>
        <fullName evidence="6">Nuclear GTPase SLIP-GC</fullName>
    </recommendedName>
</protein>
<reference evidence="4 5" key="1">
    <citation type="submission" date="2024-06" db="EMBL/GenBank/DDBJ databases">
        <authorList>
            <person name="Pan Q."/>
            <person name="Wen M."/>
            <person name="Jouanno E."/>
            <person name="Zahm M."/>
            <person name="Klopp C."/>
            <person name="Cabau C."/>
            <person name="Louis A."/>
            <person name="Berthelot C."/>
            <person name="Parey E."/>
            <person name="Roest Crollius H."/>
            <person name="Montfort J."/>
            <person name="Robinson-Rechavi M."/>
            <person name="Bouchez O."/>
            <person name="Lampietro C."/>
            <person name="Lopez Roques C."/>
            <person name="Donnadieu C."/>
            <person name="Postlethwait J."/>
            <person name="Bobe J."/>
            <person name="Verreycken H."/>
            <person name="Guiguen Y."/>
        </authorList>
    </citation>
    <scope>NUCLEOTIDE SEQUENCE [LARGE SCALE GENOMIC DNA]</scope>
    <source>
        <strain evidence="4">Up_M1</strain>
        <tissue evidence="4">Testis</tissue>
    </source>
</reference>
<keyword evidence="5" id="KW-1185">Reference proteome</keyword>
<evidence type="ECO:0000313" key="4">
    <source>
        <dbReference type="EMBL" id="KAL0993415.1"/>
    </source>
</evidence>
<dbReference type="InterPro" id="IPR056024">
    <property type="entry name" value="DUF7605"/>
</dbReference>
<evidence type="ECO:0008006" key="6">
    <source>
        <dbReference type="Google" id="ProtNLM"/>
    </source>
</evidence>
<feature type="region of interest" description="Disordered" evidence="1">
    <location>
        <begin position="1"/>
        <end position="52"/>
    </location>
</feature>
<dbReference type="InterPro" id="IPR045063">
    <property type="entry name" value="Dynamin_N"/>
</dbReference>
<name>A0ABD0XHU2_UMBPY</name>
<dbReference type="PANTHER" id="PTHR47308">
    <property type="entry name" value="NUCLEAR GTPASE SLIP-GC"/>
    <property type="match status" value="1"/>
</dbReference>
<evidence type="ECO:0000259" key="3">
    <source>
        <dbReference type="Pfam" id="PF24564"/>
    </source>
</evidence>
<dbReference type="Gene3D" id="3.40.50.300">
    <property type="entry name" value="P-loop containing nucleotide triphosphate hydrolases"/>
    <property type="match status" value="2"/>
</dbReference>